<dbReference type="InterPro" id="IPR042460">
    <property type="entry name" value="DCN1-like_PONY"/>
</dbReference>
<evidence type="ECO:0000259" key="4">
    <source>
        <dbReference type="PROSITE" id="PS51229"/>
    </source>
</evidence>
<dbReference type="Gene3D" id="1.10.238.200">
    <property type="entry name" value="Cullin, PONY binding domain"/>
    <property type="match status" value="1"/>
</dbReference>
<dbReference type="PANTHER" id="PTHR12281:SF31">
    <property type="entry name" value="DCN1-LIKE PROTEIN 3"/>
    <property type="match status" value="1"/>
</dbReference>
<evidence type="ECO:0000256" key="3">
    <source>
        <dbReference type="SAM" id="MobiDB-lite"/>
    </source>
</evidence>
<evidence type="ECO:0000256" key="2">
    <source>
        <dbReference type="RuleBase" id="RU410713"/>
    </source>
</evidence>
<feature type="domain" description="DCUN1" evidence="4">
    <location>
        <begin position="59"/>
        <end position="262"/>
    </location>
</feature>
<comment type="function">
    <text evidence="2">Neddylation of cullins play an essential role in the regulation of SCF-type complexes activity.</text>
</comment>
<dbReference type="Pfam" id="PF14555">
    <property type="entry name" value="UBA_4"/>
    <property type="match status" value="1"/>
</dbReference>
<dbReference type="OrthoDB" id="27198at2759"/>
<dbReference type="GO" id="GO:0032182">
    <property type="term" value="F:ubiquitin-like protein binding"/>
    <property type="evidence" value="ECO:0007669"/>
    <property type="project" value="TreeGrafter"/>
</dbReference>
<dbReference type="InterPro" id="IPR014764">
    <property type="entry name" value="DCN-prot"/>
</dbReference>
<dbReference type="GO" id="GO:0045116">
    <property type="term" value="P:protein neddylation"/>
    <property type="evidence" value="ECO:0007669"/>
    <property type="project" value="TreeGrafter"/>
</dbReference>
<feature type="compositionally biased region" description="Polar residues" evidence="3">
    <location>
        <begin position="1"/>
        <end position="13"/>
    </location>
</feature>
<dbReference type="GO" id="GO:0097602">
    <property type="term" value="F:cullin family protein binding"/>
    <property type="evidence" value="ECO:0007669"/>
    <property type="project" value="TreeGrafter"/>
</dbReference>
<comment type="caution">
    <text evidence="5">The sequence shown here is derived from an EMBL/GenBank/DDBJ whole genome shotgun (WGS) entry which is preliminary data.</text>
</comment>
<organism evidence="5 6">
    <name type="scientific">Ophiocordyceps camponoti-floridani</name>
    <dbReference type="NCBI Taxonomy" id="2030778"/>
    <lineage>
        <taxon>Eukaryota</taxon>
        <taxon>Fungi</taxon>
        <taxon>Dikarya</taxon>
        <taxon>Ascomycota</taxon>
        <taxon>Pezizomycotina</taxon>
        <taxon>Sordariomycetes</taxon>
        <taxon>Hypocreomycetidae</taxon>
        <taxon>Hypocreales</taxon>
        <taxon>Ophiocordycipitaceae</taxon>
        <taxon>Ophiocordyceps</taxon>
    </lineage>
</organism>
<name>A0A8H4Q8Y0_9HYPO</name>
<dbReference type="InterPro" id="IPR009060">
    <property type="entry name" value="UBA-like_sf"/>
</dbReference>
<dbReference type="SUPFAM" id="SSF46934">
    <property type="entry name" value="UBA-like"/>
    <property type="match status" value="1"/>
</dbReference>
<dbReference type="GO" id="GO:0031624">
    <property type="term" value="F:ubiquitin conjugating enzyme binding"/>
    <property type="evidence" value="ECO:0007669"/>
    <property type="project" value="TreeGrafter"/>
</dbReference>
<keyword evidence="6" id="KW-1185">Reference proteome</keyword>
<dbReference type="PANTHER" id="PTHR12281">
    <property type="entry name" value="RP42 RELATED"/>
    <property type="match status" value="1"/>
</dbReference>
<gene>
    <name evidence="5" type="ORF">GQ602_001705</name>
</gene>
<evidence type="ECO:0000313" key="5">
    <source>
        <dbReference type="EMBL" id="KAF4591406.1"/>
    </source>
</evidence>
<dbReference type="AlphaFoldDB" id="A0A8H4Q8Y0"/>
<evidence type="ECO:0000256" key="1">
    <source>
        <dbReference type="ARBA" id="ARBA00022786"/>
    </source>
</evidence>
<dbReference type="EMBL" id="JAACLJ010000002">
    <property type="protein sequence ID" value="KAF4591406.1"/>
    <property type="molecule type" value="Genomic_DNA"/>
</dbReference>
<dbReference type="Gene3D" id="1.10.8.10">
    <property type="entry name" value="DNA helicase RuvA subunit, C-terminal domain"/>
    <property type="match status" value="1"/>
</dbReference>
<accession>A0A8H4Q8Y0</accession>
<dbReference type="PROSITE" id="PS51229">
    <property type="entry name" value="DCUN1"/>
    <property type="match status" value="1"/>
</dbReference>
<proteinExistence type="predicted"/>
<keyword evidence="1" id="KW-0833">Ubl conjugation pathway</keyword>
<dbReference type="Pfam" id="PF03556">
    <property type="entry name" value="Cullin_binding"/>
    <property type="match status" value="1"/>
</dbReference>
<feature type="region of interest" description="Disordered" evidence="3">
    <location>
        <begin position="1"/>
        <end position="25"/>
    </location>
</feature>
<evidence type="ECO:0000313" key="6">
    <source>
        <dbReference type="Proteomes" id="UP000562929"/>
    </source>
</evidence>
<dbReference type="Proteomes" id="UP000562929">
    <property type="component" value="Unassembled WGS sequence"/>
</dbReference>
<dbReference type="GO" id="GO:0000151">
    <property type="term" value="C:ubiquitin ligase complex"/>
    <property type="evidence" value="ECO:0007669"/>
    <property type="project" value="TreeGrafter"/>
</dbReference>
<sequence length="276" mass="31370">MAPPASSTSQQKALVSDFVSRTGASERQASRYLRSAGNKLNDAVDSFFASGNEPKGQSPIETKLDNLFNSLRDDEKDEKDKLEINSTMEYLGSKLKVNLENAQLLVALELLQAPNVGEITRKGFVDGWKAAGAGAAHQEHAAHVRRLINSLSTDLPFFKKVYKYTFIVGRDADQKSLSLENAVVYWTILFTPPGRAWKTNKHDWLELWKHFLHEKWTRSVNRDMWNMTLEFALKVKADETLSFWSEDGAWPSVIDDFVLWWRERGGRAEVMDTDEA</sequence>
<dbReference type="Gene3D" id="1.10.238.10">
    <property type="entry name" value="EF-hand"/>
    <property type="match status" value="1"/>
</dbReference>
<reference evidence="5 6" key="1">
    <citation type="journal article" date="2020" name="G3 (Bethesda)">
        <title>Genetic Underpinnings of Host Manipulation by Ophiocordyceps as Revealed by Comparative Transcriptomics.</title>
        <authorList>
            <person name="Will I."/>
            <person name="Das B."/>
            <person name="Trinh T."/>
            <person name="Brachmann A."/>
            <person name="Ohm R.A."/>
            <person name="de Bekker C."/>
        </authorList>
    </citation>
    <scope>NUCLEOTIDE SEQUENCE [LARGE SCALE GENOMIC DNA]</scope>
    <source>
        <strain evidence="5 6">EC05</strain>
    </source>
</reference>
<dbReference type="InterPro" id="IPR005176">
    <property type="entry name" value="PONY_dom"/>
</dbReference>
<protein>
    <recommendedName>
        <fullName evidence="2">Defective in cullin neddylation protein</fullName>
    </recommendedName>
</protein>